<evidence type="ECO:0000313" key="24">
    <source>
        <dbReference type="EMBL" id="KAK9405010.1"/>
    </source>
</evidence>
<dbReference type="PROSITE" id="PS50001">
    <property type="entry name" value="SH2"/>
    <property type="match status" value="1"/>
</dbReference>
<evidence type="ECO:0000256" key="13">
    <source>
        <dbReference type="ARBA" id="ARBA00023137"/>
    </source>
</evidence>
<keyword evidence="11" id="KW-0832">Ubl conjugation</keyword>
<evidence type="ECO:0000256" key="10">
    <source>
        <dbReference type="ARBA" id="ARBA00022840"/>
    </source>
</evidence>
<evidence type="ECO:0000256" key="5">
    <source>
        <dbReference type="ARBA" id="ARBA00022553"/>
    </source>
</evidence>
<dbReference type="SUPFAM" id="SSF56112">
    <property type="entry name" value="Protein kinase-like (PK-like)"/>
    <property type="match status" value="1"/>
</dbReference>
<evidence type="ECO:0000256" key="18">
    <source>
        <dbReference type="PROSITE-ProRule" id="PRU10141"/>
    </source>
</evidence>
<evidence type="ECO:0000256" key="20">
    <source>
        <dbReference type="SAM" id="MobiDB-lite"/>
    </source>
</evidence>
<dbReference type="CDD" id="cd11845">
    <property type="entry name" value="SH3_Src_like"/>
    <property type="match status" value="1"/>
</dbReference>
<sequence length="680" mass="79307">MEEEGRVKEEGRKEEKSEGKMERRRKKRGKEEERREERTKGRRMKGAMKKEGTEGRSRRKEEGRKEEKNEGVKERWKEGERKKRERREGEKEGKNKRKRNRGSKEEGRNRGREEEERKEWREGGREEGKWEERPKNENEEKVYGGEEEEEGREGGGERRKVEVKEKEKEKKTVYHWFLLDPMGCTESKFNVLPEKGKQRQNSNSTLDIRYTVEPIALCKGARVSKIPQTDEDFIALALYDYEAIHKEDLSFQKGDHLQILEKSGEWWRAKALSTGKVGFIPSNYVAKANSLETEEWFLTGISRKDAERHLLAPGNFIGSFMIRDSETTKGSYSLSVRDFDSQNKMEVIKHYKIRTLDNGGFYISTRSNFRTLQELVSHYQGQADGLCQKLTHPCVLPKPEKPWEKDAWEIPRSSLKLEKKLGAGQFGEVWMAVYNAHTKVAVKTMKPGSMTVKAFLEEANIMKTLQHDKLVRLHAVVTKEEPIFIITEFMEKGSLLDFLKSEEGQEQPFPKLIDFSAQVAEGMAFIEHRNYIHRDLRAANILVSAVLVCKIADFGLARVIEDNEYTAREGAKFPIKWTAPEAINYGSFTIKSDVWSFGILLMEIITYGRTPYPGRTNLEVMRALERGYRMPRPQGCPQELYEIMMRCWKEKPEDRPTFEYIQSILEDFFTGTEKQYQQQP</sequence>
<dbReference type="InterPro" id="IPR011009">
    <property type="entry name" value="Kinase-like_dom_sf"/>
</dbReference>
<feature type="compositionally biased region" description="Basic and acidic residues" evidence="20">
    <location>
        <begin position="1"/>
        <end position="21"/>
    </location>
</feature>
<protein>
    <recommendedName>
        <fullName evidence="19">Tyrosine-protein kinase</fullName>
        <ecNumber evidence="19">2.7.10.2</ecNumber>
    </recommendedName>
</protein>
<dbReference type="PANTHER" id="PTHR24418">
    <property type="entry name" value="TYROSINE-PROTEIN KINASE"/>
    <property type="match status" value="1"/>
</dbReference>
<keyword evidence="8 18" id="KW-0547">Nucleotide-binding</keyword>
<dbReference type="GO" id="GO:0005524">
    <property type="term" value="F:ATP binding"/>
    <property type="evidence" value="ECO:0007669"/>
    <property type="project" value="UniProtKB-UniRule"/>
</dbReference>
<keyword evidence="16" id="KW-0727">SH2 domain</keyword>
<dbReference type="Gene3D" id="3.30.200.20">
    <property type="entry name" value="Phosphorylase Kinase, domain 1"/>
    <property type="match status" value="1"/>
</dbReference>
<comment type="catalytic activity">
    <reaction evidence="15 19">
        <text>L-tyrosyl-[protein] + ATP = O-phospho-L-tyrosyl-[protein] + ADP + H(+)</text>
        <dbReference type="Rhea" id="RHEA:10596"/>
        <dbReference type="Rhea" id="RHEA-COMP:10136"/>
        <dbReference type="Rhea" id="RHEA-COMP:20101"/>
        <dbReference type="ChEBI" id="CHEBI:15378"/>
        <dbReference type="ChEBI" id="CHEBI:30616"/>
        <dbReference type="ChEBI" id="CHEBI:46858"/>
        <dbReference type="ChEBI" id="CHEBI:61978"/>
        <dbReference type="ChEBI" id="CHEBI:456216"/>
        <dbReference type="EC" id="2.7.10.2"/>
    </reaction>
</comment>
<dbReference type="SMART" id="SM00219">
    <property type="entry name" value="TyrKc"/>
    <property type="match status" value="1"/>
</dbReference>
<feature type="domain" description="SH3" evidence="22">
    <location>
        <begin position="230"/>
        <end position="290"/>
    </location>
</feature>
<feature type="binding site" evidence="18">
    <location>
        <position position="443"/>
    </location>
    <ligand>
        <name>ATP</name>
        <dbReference type="ChEBI" id="CHEBI:30616"/>
    </ligand>
</feature>
<keyword evidence="5" id="KW-0597">Phosphoprotein</keyword>
<dbReference type="InterPro" id="IPR036860">
    <property type="entry name" value="SH2_dom_sf"/>
</dbReference>
<dbReference type="Pfam" id="PF07714">
    <property type="entry name" value="PK_Tyr_Ser-Thr"/>
    <property type="match status" value="1"/>
</dbReference>
<keyword evidence="3 17" id="KW-0728">SH3 domain</keyword>
<keyword evidence="14" id="KW-0449">Lipoprotein</keyword>
<dbReference type="InterPro" id="IPR036028">
    <property type="entry name" value="SH3-like_dom_sf"/>
</dbReference>
<gene>
    <name evidence="24" type="ORF">NXF25_009837</name>
</gene>
<dbReference type="GO" id="GO:0005886">
    <property type="term" value="C:plasma membrane"/>
    <property type="evidence" value="ECO:0007669"/>
    <property type="project" value="UniProtKB-SubCell"/>
</dbReference>
<dbReference type="InterPro" id="IPR000980">
    <property type="entry name" value="SH2"/>
</dbReference>
<feature type="region of interest" description="Disordered" evidence="20">
    <location>
        <begin position="1"/>
        <end position="163"/>
    </location>
</feature>
<dbReference type="InterPro" id="IPR001245">
    <property type="entry name" value="Ser-Thr/Tyr_kinase_cat_dom"/>
</dbReference>
<evidence type="ECO:0000256" key="1">
    <source>
        <dbReference type="ARBA" id="ARBA00004236"/>
    </source>
</evidence>
<proteinExistence type="inferred from homology"/>
<dbReference type="PRINTS" id="PR00401">
    <property type="entry name" value="SH2DOMAIN"/>
</dbReference>
<dbReference type="PROSITE" id="PS00109">
    <property type="entry name" value="PROTEIN_KINASE_TYR"/>
    <property type="match status" value="1"/>
</dbReference>
<dbReference type="FunFam" id="3.30.200.20:FF:000036">
    <property type="entry name" value="Tyrosine-protein kinase"/>
    <property type="match status" value="1"/>
</dbReference>
<dbReference type="PROSITE" id="PS00107">
    <property type="entry name" value="PROTEIN_KINASE_ATP"/>
    <property type="match status" value="1"/>
</dbReference>
<dbReference type="PROSITE" id="PS50011">
    <property type="entry name" value="PROTEIN_KINASE_DOM"/>
    <property type="match status" value="1"/>
</dbReference>
<dbReference type="InterPro" id="IPR008266">
    <property type="entry name" value="Tyr_kinase_AS"/>
</dbReference>
<keyword evidence="13 19" id="KW-0829">Tyrosine-protein kinase</keyword>
<dbReference type="Pfam" id="PF00017">
    <property type="entry name" value="SH2"/>
    <property type="match status" value="1"/>
</dbReference>
<keyword evidence="12" id="KW-0472">Membrane</keyword>
<feature type="domain" description="Protein kinase" evidence="23">
    <location>
        <begin position="415"/>
        <end position="669"/>
    </location>
</feature>
<evidence type="ECO:0000259" key="21">
    <source>
        <dbReference type="PROSITE" id="PS50001"/>
    </source>
</evidence>
<dbReference type="FunFam" id="3.30.505.10:FF:000010">
    <property type="entry name" value="Tyrosine-protein kinase"/>
    <property type="match status" value="1"/>
</dbReference>
<evidence type="ECO:0000256" key="7">
    <source>
        <dbReference type="ARBA" id="ARBA00022707"/>
    </source>
</evidence>
<dbReference type="SMART" id="SM00326">
    <property type="entry name" value="SH3"/>
    <property type="match status" value="1"/>
</dbReference>
<dbReference type="Pfam" id="PF00018">
    <property type="entry name" value="SH3_1"/>
    <property type="match status" value="1"/>
</dbReference>
<feature type="compositionally biased region" description="Basic and acidic residues" evidence="20">
    <location>
        <begin position="102"/>
        <end position="144"/>
    </location>
</feature>
<accession>A0AAW1BSJ6</accession>
<dbReference type="SMART" id="SM00252">
    <property type="entry name" value="SH2"/>
    <property type="match status" value="1"/>
</dbReference>
<keyword evidence="7" id="KW-0519">Myristate</keyword>
<dbReference type="InterPro" id="IPR050198">
    <property type="entry name" value="Non-receptor_tyrosine_kinases"/>
</dbReference>
<evidence type="ECO:0000259" key="22">
    <source>
        <dbReference type="PROSITE" id="PS50002"/>
    </source>
</evidence>
<evidence type="ECO:0000256" key="17">
    <source>
        <dbReference type="PROSITE-ProRule" id="PRU00192"/>
    </source>
</evidence>
<dbReference type="GO" id="GO:0004715">
    <property type="term" value="F:non-membrane spanning protein tyrosine kinase activity"/>
    <property type="evidence" value="ECO:0007669"/>
    <property type="project" value="UniProtKB-EC"/>
</dbReference>
<dbReference type="Gene3D" id="3.30.505.10">
    <property type="entry name" value="SH2 domain"/>
    <property type="match status" value="1"/>
</dbReference>
<dbReference type="EC" id="2.7.10.2" evidence="19"/>
<dbReference type="InterPro" id="IPR017441">
    <property type="entry name" value="Protein_kinase_ATP_BS"/>
</dbReference>
<dbReference type="PRINTS" id="PR00109">
    <property type="entry name" value="TYRKINASE"/>
</dbReference>
<evidence type="ECO:0000313" key="25">
    <source>
        <dbReference type="Proteomes" id="UP001474421"/>
    </source>
</evidence>
<feature type="compositionally biased region" description="Basic and acidic residues" evidence="20">
    <location>
        <begin position="29"/>
        <end position="39"/>
    </location>
</feature>
<keyword evidence="6 19" id="KW-0808">Transferase</keyword>
<dbReference type="FunFam" id="1.10.510.10:FF:000553">
    <property type="entry name" value="Tyrosine-protein kinase"/>
    <property type="match status" value="1"/>
</dbReference>
<name>A0AAW1BSJ6_CROAD</name>
<dbReference type="SUPFAM" id="SSF50044">
    <property type="entry name" value="SH3-domain"/>
    <property type="match status" value="1"/>
</dbReference>
<evidence type="ECO:0000256" key="11">
    <source>
        <dbReference type="ARBA" id="ARBA00022843"/>
    </source>
</evidence>
<dbReference type="PRINTS" id="PR00452">
    <property type="entry name" value="SH3DOMAIN"/>
</dbReference>
<keyword evidence="9 19" id="KW-0418">Kinase</keyword>
<keyword evidence="10 18" id="KW-0067">ATP-binding</keyword>
<dbReference type="SUPFAM" id="SSF55550">
    <property type="entry name" value="SH2 domain"/>
    <property type="match status" value="1"/>
</dbReference>
<comment type="caution">
    <text evidence="24">The sequence shown here is derived from an EMBL/GenBank/DDBJ whole genome shotgun (WGS) entry which is preliminary data.</text>
</comment>
<comment type="subcellular location">
    <subcellularLocation>
        <location evidence="1">Cell membrane</location>
    </subcellularLocation>
    <subcellularLocation>
        <location evidence="2">Membrane</location>
        <topology evidence="2">Lipid-anchor</topology>
    </subcellularLocation>
</comment>
<comment type="similarity">
    <text evidence="19">Belongs to the protein kinase superfamily. Tyr protein kinase family.</text>
</comment>
<reference evidence="24 25" key="1">
    <citation type="journal article" date="2024" name="Proc. Natl. Acad. Sci. U.S.A.">
        <title>The genetic regulatory architecture and epigenomic basis for age-related changes in rattlesnake venom.</title>
        <authorList>
            <person name="Hogan M.P."/>
            <person name="Holding M.L."/>
            <person name="Nystrom G.S."/>
            <person name="Colston T.J."/>
            <person name="Bartlett D.A."/>
            <person name="Mason A.J."/>
            <person name="Ellsworth S.A."/>
            <person name="Rautsaw R.M."/>
            <person name="Lawrence K.C."/>
            <person name="Strickland J.L."/>
            <person name="He B."/>
            <person name="Fraser P."/>
            <person name="Margres M.J."/>
            <person name="Gilbert D.M."/>
            <person name="Gibbs H.L."/>
            <person name="Parkinson C.L."/>
            <person name="Rokyta D.R."/>
        </authorList>
    </citation>
    <scope>NUCLEOTIDE SEQUENCE [LARGE SCALE GENOMIC DNA]</scope>
    <source>
        <strain evidence="24">DRR0105</strain>
    </source>
</reference>
<dbReference type="Proteomes" id="UP001474421">
    <property type="component" value="Unassembled WGS sequence"/>
</dbReference>
<dbReference type="InterPro" id="IPR001452">
    <property type="entry name" value="SH3_domain"/>
</dbReference>
<dbReference type="Gene3D" id="1.10.510.10">
    <property type="entry name" value="Transferase(Phosphotransferase) domain 1"/>
    <property type="match status" value="1"/>
</dbReference>
<evidence type="ECO:0000256" key="8">
    <source>
        <dbReference type="ARBA" id="ARBA00022741"/>
    </source>
</evidence>
<evidence type="ECO:0000256" key="16">
    <source>
        <dbReference type="PROSITE-ProRule" id="PRU00191"/>
    </source>
</evidence>
<feature type="domain" description="SH2" evidence="21">
    <location>
        <begin position="296"/>
        <end position="394"/>
    </location>
</feature>
<evidence type="ECO:0000256" key="19">
    <source>
        <dbReference type="RuleBase" id="RU362096"/>
    </source>
</evidence>
<evidence type="ECO:0000256" key="14">
    <source>
        <dbReference type="ARBA" id="ARBA00023288"/>
    </source>
</evidence>
<dbReference type="AlphaFoldDB" id="A0AAW1BSJ6"/>
<dbReference type="Gene3D" id="2.30.30.40">
    <property type="entry name" value="SH3 Domains"/>
    <property type="match status" value="1"/>
</dbReference>
<feature type="compositionally biased region" description="Basic and acidic residues" evidence="20">
    <location>
        <begin position="48"/>
        <end position="93"/>
    </location>
</feature>
<dbReference type="InterPro" id="IPR020635">
    <property type="entry name" value="Tyr_kinase_cat_dom"/>
</dbReference>
<keyword evidence="25" id="KW-1185">Reference proteome</keyword>
<dbReference type="PROSITE" id="PS50002">
    <property type="entry name" value="SH3"/>
    <property type="match status" value="1"/>
</dbReference>
<evidence type="ECO:0000256" key="4">
    <source>
        <dbReference type="ARBA" id="ARBA00022475"/>
    </source>
</evidence>
<dbReference type="EMBL" id="JAOTOJ010000003">
    <property type="protein sequence ID" value="KAK9405010.1"/>
    <property type="molecule type" value="Genomic_DNA"/>
</dbReference>
<evidence type="ECO:0000256" key="6">
    <source>
        <dbReference type="ARBA" id="ARBA00022679"/>
    </source>
</evidence>
<keyword evidence="4" id="KW-1003">Cell membrane</keyword>
<evidence type="ECO:0000256" key="2">
    <source>
        <dbReference type="ARBA" id="ARBA00004635"/>
    </source>
</evidence>
<evidence type="ECO:0000256" key="12">
    <source>
        <dbReference type="ARBA" id="ARBA00023136"/>
    </source>
</evidence>
<evidence type="ECO:0000259" key="23">
    <source>
        <dbReference type="PROSITE" id="PS50011"/>
    </source>
</evidence>
<evidence type="ECO:0000256" key="9">
    <source>
        <dbReference type="ARBA" id="ARBA00022777"/>
    </source>
</evidence>
<feature type="compositionally biased region" description="Basic and acidic residues" evidence="20">
    <location>
        <begin position="152"/>
        <end position="163"/>
    </location>
</feature>
<dbReference type="InterPro" id="IPR000719">
    <property type="entry name" value="Prot_kinase_dom"/>
</dbReference>
<evidence type="ECO:0000256" key="3">
    <source>
        <dbReference type="ARBA" id="ARBA00022443"/>
    </source>
</evidence>
<evidence type="ECO:0000256" key="15">
    <source>
        <dbReference type="ARBA" id="ARBA00051245"/>
    </source>
</evidence>
<organism evidence="24 25">
    <name type="scientific">Crotalus adamanteus</name>
    <name type="common">Eastern diamondback rattlesnake</name>
    <dbReference type="NCBI Taxonomy" id="8729"/>
    <lineage>
        <taxon>Eukaryota</taxon>
        <taxon>Metazoa</taxon>
        <taxon>Chordata</taxon>
        <taxon>Craniata</taxon>
        <taxon>Vertebrata</taxon>
        <taxon>Euteleostomi</taxon>
        <taxon>Lepidosauria</taxon>
        <taxon>Squamata</taxon>
        <taxon>Bifurcata</taxon>
        <taxon>Unidentata</taxon>
        <taxon>Episquamata</taxon>
        <taxon>Toxicofera</taxon>
        <taxon>Serpentes</taxon>
        <taxon>Colubroidea</taxon>
        <taxon>Viperidae</taxon>
        <taxon>Crotalinae</taxon>
        <taxon>Crotalus</taxon>
    </lineage>
</organism>